<evidence type="ECO:0000313" key="3">
    <source>
        <dbReference type="EMBL" id="RBP38005.1"/>
    </source>
</evidence>
<keyword evidence="1" id="KW-0732">Signal</keyword>
<proteinExistence type="predicted"/>
<evidence type="ECO:0000259" key="2">
    <source>
        <dbReference type="Pfam" id="PF17131"/>
    </source>
</evidence>
<dbReference type="InterPro" id="IPR033399">
    <property type="entry name" value="TP_0789-like"/>
</dbReference>
<dbReference type="OrthoDB" id="186069at2"/>
<dbReference type="AlphaFoldDB" id="A0A366H7H4"/>
<dbReference type="Gene3D" id="2.50.20.10">
    <property type="entry name" value="Lipoprotein localisation LolA/LolB/LppX"/>
    <property type="match status" value="1"/>
</dbReference>
<feature type="signal peptide" evidence="1">
    <location>
        <begin position="1"/>
        <end position="36"/>
    </location>
</feature>
<name>A0A366H7H4_9BACT</name>
<accession>A0A366H7H4</accession>
<organism evidence="3 4">
    <name type="scientific">Roseimicrobium gellanilyticum</name>
    <dbReference type="NCBI Taxonomy" id="748857"/>
    <lineage>
        <taxon>Bacteria</taxon>
        <taxon>Pseudomonadati</taxon>
        <taxon>Verrucomicrobiota</taxon>
        <taxon>Verrucomicrobiia</taxon>
        <taxon>Verrucomicrobiales</taxon>
        <taxon>Verrucomicrobiaceae</taxon>
        <taxon>Roseimicrobium</taxon>
    </lineage>
</organism>
<comment type="caution">
    <text evidence="3">The sequence shown here is derived from an EMBL/GenBank/DDBJ whole genome shotgun (WGS) entry which is preliminary data.</text>
</comment>
<gene>
    <name evidence="3" type="ORF">DES53_1123</name>
</gene>
<keyword evidence="3" id="KW-0449">Lipoprotein</keyword>
<dbReference type="Proteomes" id="UP000253426">
    <property type="component" value="Unassembled WGS sequence"/>
</dbReference>
<dbReference type="Pfam" id="PF17131">
    <property type="entry name" value="LolA_like"/>
    <property type="match status" value="1"/>
</dbReference>
<sequence>MNFHLSARMMTRSVRALALSFATLSAPFLPFASASAQGSTPKPTGDGILEMVRMSQATQDLDQLKGQLRTKGGLTHPFTLTMADKVIRFVFPSPPKETISLDLKETSSTLTRVNASGKVEMPAALYAQPVLGTAINYEDLAMRFLYWPNAKVMDENALLAGFKCWVVRVQNPDGRGPYQWVDLWVSKSNGAMLKMEAWDKSPRKVKQFLVRSGQRYQGAFILKQMRVYAYDPATGKAGDPTYLEIDDPD</sequence>
<evidence type="ECO:0000313" key="4">
    <source>
        <dbReference type="Proteomes" id="UP000253426"/>
    </source>
</evidence>
<feature type="chain" id="PRO_5016745740" evidence="1">
    <location>
        <begin position="37"/>
        <end position="249"/>
    </location>
</feature>
<protein>
    <submittedName>
        <fullName evidence="3">Outer membrane lipoprotein-sorting protein</fullName>
    </submittedName>
</protein>
<evidence type="ECO:0000256" key="1">
    <source>
        <dbReference type="SAM" id="SignalP"/>
    </source>
</evidence>
<dbReference type="EMBL" id="QNRR01000012">
    <property type="protein sequence ID" value="RBP38005.1"/>
    <property type="molecule type" value="Genomic_DNA"/>
</dbReference>
<reference evidence="3 4" key="1">
    <citation type="submission" date="2018-06" db="EMBL/GenBank/DDBJ databases">
        <title>Genomic Encyclopedia of Type Strains, Phase IV (KMG-IV): sequencing the most valuable type-strain genomes for metagenomic binning, comparative biology and taxonomic classification.</title>
        <authorList>
            <person name="Goeker M."/>
        </authorList>
    </citation>
    <scope>NUCLEOTIDE SEQUENCE [LARGE SCALE GENOMIC DNA]</scope>
    <source>
        <strain evidence="3 4">DSM 25532</strain>
    </source>
</reference>
<keyword evidence="4" id="KW-1185">Reference proteome</keyword>
<feature type="domain" description="Uncharacterized protein TP-0789" evidence="2">
    <location>
        <begin position="126"/>
        <end position="227"/>
    </location>
</feature>